<dbReference type="InterPro" id="IPR050426">
    <property type="entry name" value="Glycosyltransferase_28"/>
</dbReference>
<dbReference type="PANTHER" id="PTHR48050">
    <property type="entry name" value="STEROL 3-BETA-GLUCOSYLTRANSFERASE"/>
    <property type="match status" value="1"/>
</dbReference>
<sequence length="188" mass="19505">MQTGAWILPDPRPLPPDLEKFLDDGEPPVCVGFGSVRAPRDVARATIGAARALGRRVIVLRGWAGLSPADDGPDCLMIDEADQRALFPRVAAVVHHGGAGTTTAAALAGTPQVVVPQLYDQHYWARRAADLGIWIAHPPAAPTAGSLAEALGQALHPGVAARAASLAGEMRTDGAVVAAQRLIDHMAA</sequence>
<dbReference type="Proteomes" id="UP001432011">
    <property type="component" value="Chromosome"/>
</dbReference>
<evidence type="ECO:0000259" key="1">
    <source>
        <dbReference type="Pfam" id="PF06722"/>
    </source>
</evidence>
<dbReference type="EMBL" id="CP108085">
    <property type="protein sequence ID" value="WUP75133.1"/>
    <property type="molecule type" value="Genomic_DNA"/>
</dbReference>
<dbReference type="Gene3D" id="3.40.50.2000">
    <property type="entry name" value="Glycogen Phosphorylase B"/>
    <property type="match status" value="1"/>
</dbReference>
<organism evidence="2 3">
    <name type="scientific">Microbispora hainanensis</name>
    <dbReference type="NCBI Taxonomy" id="568844"/>
    <lineage>
        <taxon>Bacteria</taxon>
        <taxon>Bacillati</taxon>
        <taxon>Actinomycetota</taxon>
        <taxon>Actinomycetes</taxon>
        <taxon>Streptosporangiales</taxon>
        <taxon>Streptosporangiaceae</taxon>
        <taxon>Microbispora</taxon>
    </lineage>
</organism>
<dbReference type="Pfam" id="PF06722">
    <property type="entry name" value="EryCIII-like_C"/>
    <property type="match status" value="1"/>
</dbReference>
<dbReference type="RefSeq" id="WP_147943682.1">
    <property type="nucleotide sequence ID" value="NZ_CP108085.1"/>
</dbReference>
<keyword evidence="3" id="KW-1185">Reference proteome</keyword>
<dbReference type="PANTHER" id="PTHR48050:SF13">
    <property type="entry name" value="STEROL 3-BETA-GLUCOSYLTRANSFERASE UGT80A2"/>
    <property type="match status" value="1"/>
</dbReference>
<evidence type="ECO:0000313" key="2">
    <source>
        <dbReference type="EMBL" id="WUP75133.1"/>
    </source>
</evidence>
<evidence type="ECO:0000313" key="3">
    <source>
        <dbReference type="Proteomes" id="UP001432011"/>
    </source>
</evidence>
<proteinExistence type="predicted"/>
<gene>
    <name evidence="2" type="ORF">OG913_38305</name>
</gene>
<name>A0ABZ1SQ29_9ACTN</name>
<dbReference type="SUPFAM" id="SSF53756">
    <property type="entry name" value="UDP-Glycosyltransferase/glycogen phosphorylase"/>
    <property type="match status" value="1"/>
</dbReference>
<accession>A0ABZ1SQ29</accession>
<reference evidence="2" key="1">
    <citation type="submission" date="2022-10" db="EMBL/GenBank/DDBJ databases">
        <title>The complete genomes of actinobacterial strains from the NBC collection.</title>
        <authorList>
            <person name="Joergensen T.S."/>
            <person name="Alvarez Arevalo M."/>
            <person name="Sterndorff E.B."/>
            <person name="Faurdal D."/>
            <person name="Vuksanovic O."/>
            <person name="Mourched A.-S."/>
            <person name="Charusanti P."/>
            <person name="Shaw S."/>
            <person name="Blin K."/>
            <person name="Weber T."/>
        </authorList>
    </citation>
    <scope>NUCLEOTIDE SEQUENCE</scope>
    <source>
        <strain evidence="2">NBC_00254</strain>
    </source>
</reference>
<dbReference type="InterPro" id="IPR010610">
    <property type="entry name" value="EryCIII-like_C"/>
</dbReference>
<protein>
    <recommendedName>
        <fullName evidence="1">Erythromycin biosynthesis protein CIII-like C-terminal domain-containing protein</fullName>
    </recommendedName>
</protein>
<feature type="domain" description="Erythromycin biosynthesis protein CIII-like C-terminal" evidence="1">
    <location>
        <begin position="84"/>
        <end position="172"/>
    </location>
</feature>